<dbReference type="Proteomes" id="UP001063228">
    <property type="component" value="Chromosome"/>
</dbReference>
<dbReference type="EMBL" id="CP081201">
    <property type="protein sequence ID" value="UXZ96906.1"/>
    <property type="molecule type" value="Genomic_DNA"/>
</dbReference>
<evidence type="ECO:0000313" key="1">
    <source>
        <dbReference type="EMBL" id="UXZ96906.1"/>
    </source>
</evidence>
<name>A0ABY6FH42_9PSED</name>
<evidence type="ECO:0000313" key="2">
    <source>
        <dbReference type="Proteomes" id="UP001063228"/>
    </source>
</evidence>
<dbReference type="Pfam" id="PF09907">
    <property type="entry name" value="HigB_toxin"/>
    <property type="match status" value="1"/>
</dbReference>
<proteinExistence type="predicted"/>
<protein>
    <submittedName>
        <fullName evidence="1">Type II toxin-antitoxin system HigB family toxin</fullName>
    </submittedName>
</protein>
<sequence length="95" mass="11133">MRVITEKRIWEAKEKWPRSASALDAWYRLVKACRPTDFAAMRAIFPSIDKVGPLHVFDIGGNKVRLIAWVSYSAQRIYIKHVLDHSEYDKGKWKD</sequence>
<gene>
    <name evidence="1" type="ORF">K3169_03045</name>
</gene>
<reference evidence="1" key="1">
    <citation type="submission" date="2021-08" db="EMBL/GenBank/DDBJ databases">
        <title>Complete genome sequence of Pseudomonas phytophila.</title>
        <authorList>
            <person name="Weir B.S."/>
            <person name="Templeton M.D."/>
            <person name="Arshed S."/>
            <person name="Andersen M.T."/>
            <person name="Jayaraman J."/>
        </authorList>
    </citation>
    <scope>NUCLEOTIDE SEQUENCE</scope>
    <source>
        <strain evidence="1">ICMP 23753</strain>
    </source>
</reference>
<keyword evidence="2" id="KW-1185">Reference proteome</keyword>
<dbReference type="RefSeq" id="WP_263269900.1">
    <property type="nucleotide sequence ID" value="NZ_CP081201.1"/>
</dbReference>
<dbReference type="InterPro" id="IPR018669">
    <property type="entry name" value="Toxin_HigB"/>
</dbReference>
<organism evidence="1 2">
    <name type="scientific">Pseudomonas phytophila</name>
    <dbReference type="NCBI Taxonomy" id="2867264"/>
    <lineage>
        <taxon>Bacteria</taxon>
        <taxon>Pseudomonadati</taxon>
        <taxon>Pseudomonadota</taxon>
        <taxon>Gammaproteobacteria</taxon>
        <taxon>Pseudomonadales</taxon>
        <taxon>Pseudomonadaceae</taxon>
        <taxon>Pseudomonas</taxon>
    </lineage>
</organism>
<accession>A0ABY6FH42</accession>